<feature type="transmembrane region" description="Helical" evidence="1">
    <location>
        <begin position="131"/>
        <end position="150"/>
    </location>
</feature>
<keyword evidence="1" id="KW-0812">Transmembrane</keyword>
<dbReference type="AlphaFoldDB" id="A0A7G9YIT0"/>
<protein>
    <recommendedName>
        <fullName evidence="3">Permease</fullName>
    </recommendedName>
</protein>
<accession>A0A7G9YIT0</accession>
<evidence type="ECO:0008006" key="3">
    <source>
        <dbReference type="Google" id="ProtNLM"/>
    </source>
</evidence>
<feature type="transmembrane region" description="Helical" evidence="1">
    <location>
        <begin position="92"/>
        <end position="111"/>
    </location>
</feature>
<feature type="transmembrane region" description="Helical" evidence="1">
    <location>
        <begin position="65"/>
        <end position="85"/>
    </location>
</feature>
<keyword evidence="1" id="KW-1133">Transmembrane helix</keyword>
<keyword evidence="1" id="KW-0472">Membrane</keyword>
<reference evidence="2" key="1">
    <citation type="submission" date="2020-06" db="EMBL/GenBank/DDBJ databases">
        <title>Unique genomic features of the anaerobic methanotrophic archaea.</title>
        <authorList>
            <person name="Chadwick G.L."/>
            <person name="Skennerton C.T."/>
            <person name="Laso-Perez R."/>
            <person name="Leu A.O."/>
            <person name="Speth D.R."/>
            <person name="Yu H."/>
            <person name="Morgan-Lang C."/>
            <person name="Hatzenpichler R."/>
            <person name="Goudeau D."/>
            <person name="Malmstrom R."/>
            <person name="Brazelton W.J."/>
            <person name="Woyke T."/>
            <person name="Hallam S.J."/>
            <person name="Tyson G.W."/>
            <person name="Wegener G."/>
            <person name="Boetius A."/>
            <person name="Orphan V."/>
        </authorList>
    </citation>
    <scope>NUCLEOTIDE SEQUENCE</scope>
</reference>
<sequence length="151" mass="16135">MINPKHKGGEKAKSIVMSFYRAFKSLGSALPTLLGVVLLLGLFLTYVSKQLIASVFTGELFRDTVIGSAVGSISAGNPITSYILGGELMKEGVSLFAITAFIVTWVTVSIVQFPAEAAFLGRRFAFIRNSLGFILAILVSIATVTTLMVIQ</sequence>
<name>A0A7G9YIT0_9EURY</name>
<organism evidence="2">
    <name type="scientific">Candidatus Methanogaster sp. ANME-2c ERB4</name>
    <dbReference type="NCBI Taxonomy" id="2759911"/>
    <lineage>
        <taxon>Archaea</taxon>
        <taxon>Methanobacteriati</taxon>
        <taxon>Methanobacteriota</taxon>
        <taxon>Stenosarchaea group</taxon>
        <taxon>Methanomicrobia</taxon>
        <taxon>Methanosarcinales</taxon>
        <taxon>ANME-2 cluster</taxon>
        <taxon>Candidatus Methanogasteraceae</taxon>
        <taxon>Candidatus Methanogaster</taxon>
    </lineage>
</organism>
<dbReference type="EMBL" id="MT631282">
    <property type="protein sequence ID" value="QNO47914.1"/>
    <property type="molecule type" value="Genomic_DNA"/>
</dbReference>
<proteinExistence type="predicted"/>
<evidence type="ECO:0000313" key="2">
    <source>
        <dbReference type="EMBL" id="QNO47914.1"/>
    </source>
</evidence>
<gene>
    <name evidence="2" type="ORF">LLFONJKP_00035</name>
</gene>
<evidence type="ECO:0000256" key="1">
    <source>
        <dbReference type="SAM" id="Phobius"/>
    </source>
</evidence>